<reference evidence="4 5" key="1">
    <citation type="submission" date="2018-12" db="EMBL/GenBank/DDBJ databases">
        <title>Bacillus chawlae sp. nov., Bacillus glennii sp. nov., and Bacillus saganii sp. nov. Isolated from the Vehicle Assembly Building at Kennedy Space Center where the Viking Spacecraft were Assembled.</title>
        <authorList>
            <person name="Seuylemezian A."/>
            <person name="Vaishampayan P."/>
        </authorList>
    </citation>
    <scope>NUCLEOTIDE SEQUENCE [LARGE SCALE GENOMIC DNA]</scope>
    <source>
        <strain evidence="4 5">L5</strain>
    </source>
</reference>
<dbReference type="OrthoDB" id="9792335at2"/>
<dbReference type="Gene3D" id="3.40.630.10">
    <property type="entry name" value="Zn peptidases"/>
    <property type="match status" value="1"/>
</dbReference>
<dbReference type="PANTHER" id="PTHR43808">
    <property type="entry name" value="ACETYLORNITHINE DEACETYLASE"/>
    <property type="match status" value="1"/>
</dbReference>
<evidence type="ECO:0000313" key="5">
    <source>
        <dbReference type="Proteomes" id="UP000267430"/>
    </source>
</evidence>
<protein>
    <submittedName>
        <fullName evidence="4">M20 family peptidase</fullName>
    </submittedName>
</protein>
<dbReference type="GO" id="GO:0016787">
    <property type="term" value="F:hydrolase activity"/>
    <property type="evidence" value="ECO:0007669"/>
    <property type="project" value="UniProtKB-KW"/>
</dbReference>
<dbReference type="Gene3D" id="3.30.70.360">
    <property type="match status" value="1"/>
</dbReference>
<keyword evidence="1" id="KW-0479">Metal-binding</keyword>
<dbReference type="InterPro" id="IPR011650">
    <property type="entry name" value="Peptidase_M20_dimer"/>
</dbReference>
<evidence type="ECO:0000256" key="1">
    <source>
        <dbReference type="ARBA" id="ARBA00022723"/>
    </source>
</evidence>
<feature type="domain" description="Peptidase M20 dimerisation" evidence="3">
    <location>
        <begin position="159"/>
        <end position="258"/>
    </location>
</feature>
<dbReference type="AlphaFoldDB" id="A0A3S0VBA7"/>
<keyword evidence="5" id="KW-1185">Reference proteome</keyword>
<dbReference type="EMBL" id="RYZZ01000015">
    <property type="protein sequence ID" value="RUQ28664.1"/>
    <property type="molecule type" value="Genomic_DNA"/>
</dbReference>
<gene>
    <name evidence="4" type="ORF">ELQ35_12180</name>
</gene>
<comment type="caution">
    <text evidence="4">The sequence shown here is derived from an EMBL/GenBank/DDBJ whole genome shotgun (WGS) entry which is preliminary data.</text>
</comment>
<dbReference type="GO" id="GO:0046872">
    <property type="term" value="F:metal ion binding"/>
    <property type="evidence" value="ECO:0007669"/>
    <property type="project" value="UniProtKB-KW"/>
</dbReference>
<evidence type="ECO:0000259" key="3">
    <source>
        <dbReference type="Pfam" id="PF07687"/>
    </source>
</evidence>
<name>A0A3S0VBA7_9BACI</name>
<evidence type="ECO:0000256" key="2">
    <source>
        <dbReference type="ARBA" id="ARBA00022801"/>
    </source>
</evidence>
<accession>A0A3S0VBA7</accession>
<dbReference type="InterPro" id="IPR036264">
    <property type="entry name" value="Bact_exopeptidase_dim_dom"/>
</dbReference>
<dbReference type="SUPFAM" id="SSF55031">
    <property type="entry name" value="Bacterial exopeptidase dimerisation domain"/>
    <property type="match status" value="1"/>
</dbReference>
<evidence type="ECO:0000313" key="4">
    <source>
        <dbReference type="EMBL" id="RUQ28664.1"/>
    </source>
</evidence>
<dbReference type="Pfam" id="PF01546">
    <property type="entry name" value="Peptidase_M20"/>
    <property type="match status" value="1"/>
</dbReference>
<proteinExistence type="predicted"/>
<sequence length="358" mass="39536">MLVDLLKDLVSIDSSTKDGANKAVEYCSGWLTDHGLTVNLIKNNGYKMLVCEIGKGDKTLIFNGHVDIVSGKPDQFIPVIEEGKLYGRGAADMKAGVAAMMCAMTELQGQELGLKIQLQIVSDEETGGFNCSGYLVKQGYLGDFVICAEPTQLGIGLQAKGILQADIEISGIPAHGSRPWEGINAIEKAYDVFQKVRNLPFTHEKSEFYASPSLNLAKIRAGEVYNKVPDKCLLSFDIRYLPTQDKDEIIQQIENVTNGKLIAKRFSLPVKTKLKDPYITLLRPVIEKHTNQDAVIFGQHGSADTVYYAALDIPAIEFGPSGENWHGDREYVVLESVSVYQNMLIDFAHEFVKTNSIR</sequence>
<dbReference type="InterPro" id="IPR002933">
    <property type="entry name" value="Peptidase_M20"/>
</dbReference>
<dbReference type="RefSeq" id="WP_126865088.1">
    <property type="nucleotide sequence ID" value="NZ_JAUSTX010000007.1"/>
</dbReference>
<dbReference type="Proteomes" id="UP000267430">
    <property type="component" value="Unassembled WGS sequence"/>
</dbReference>
<dbReference type="SUPFAM" id="SSF53187">
    <property type="entry name" value="Zn-dependent exopeptidases"/>
    <property type="match status" value="1"/>
</dbReference>
<dbReference type="Pfam" id="PF07687">
    <property type="entry name" value="M20_dimer"/>
    <property type="match status" value="1"/>
</dbReference>
<keyword evidence="2" id="KW-0378">Hydrolase</keyword>
<organism evidence="4 5">
    <name type="scientific">Peribacillus cavernae</name>
    <dbReference type="NCBI Taxonomy" id="1674310"/>
    <lineage>
        <taxon>Bacteria</taxon>
        <taxon>Bacillati</taxon>
        <taxon>Bacillota</taxon>
        <taxon>Bacilli</taxon>
        <taxon>Bacillales</taxon>
        <taxon>Bacillaceae</taxon>
        <taxon>Peribacillus</taxon>
    </lineage>
</organism>
<dbReference type="InterPro" id="IPR050072">
    <property type="entry name" value="Peptidase_M20A"/>
</dbReference>